<dbReference type="Proteomes" id="UP000245488">
    <property type="component" value="Chromosome"/>
</dbReference>
<dbReference type="GO" id="GO:0004360">
    <property type="term" value="F:glutamine-fructose-6-phosphate transaminase (isomerizing) activity"/>
    <property type="evidence" value="ECO:0007669"/>
    <property type="project" value="UniProtKB-EC"/>
</dbReference>
<dbReference type="EMBL" id="NXNG01000001">
    <property type="protein sequence ID" value="PWT29149.1"/>
    <property type="molecule type" value="Genomic_DNA"/>
</dbReference>
<keyword evidence="7" id="KW-0677">Repeat</keyword>
<dbReference type="SUPFAM" id="SSF56235">
    <property type="entry name" value="N-terminal nucleophile aminohydrolases (Ntn hydrolases)"/>
    <property type="match status" value="1"/>
</dbReference>
<dbReference type="InterPro" id="IPR017932">
    <property type="entry name" value="GATase_2_dom"/>
</dbReference>
<evidence type="ECO:0000256" key="6">
    <source>
        <dbReference type="ARBA" id="ARBA00022679"/>
    </source>
</evidence>
<evidence type="ECO:0000313" key="11">
    <source>
        <dbReference type="EMBL" id="PWT29149.1"/>
    </source>
</evidence>
<dbReference type="NCBIfam" id="TIGR01135">
    <property type="entry name" value="glmS"/>
    <property type="match status" value="1"/>
</dbReference>
<evidence type="ECO:0000313" key="14">
    <source>
        <dbReference type="Proteomes" id="UP000245488"/>
    </source>
</evidence>
<dbReference type="RefSeq" id="WP_074755447.1">
    <property type="nucleotide sequence ID" value="NZ_CM009896.1"/>
</dbReference>
<evidence type="ECO:0000256" key="1">
    <source>
        <dbReference type="ARBA" id="ARBA00001031"/>
    </source>
</evidence>
<dbReference type="InterPro" id="IPR005855">
    <property type="entry name" value="GFAT"/>
</dbReference>
<feature type="domain" description="SIS" evidence="10">
    <location>
        <begin position="282"/>
        <end position="422"/>
    </location>
</feature>
<dbReference type="GO" id="GO:0006047">
    <property type="term" value="P:UDP-N-acetylglucosamine metabolic process"/>
    <property type="evidence" value="ECO:0007669"/>
    <property type="project" value="TreeGrafter"/>
</dbReference>
<keyword evidence="8" id="KW-0315">Glutamine amidotransferase</keyword>
<dbReference type="InterPro" id="IPR047084">
    <property type="entry name" value="GFAT_N"/>
</dbReference>
<evidence type="ECO:0000313" key="13">
    <source>
        <dbReference type="Proteomes" id="UP000182584"/>
    </source>
</evidence>
<dbReference type="EMBL" id="FOGJ01000008">
    <property type="protein sequence ID" value="SER61780.1"/>
    <property type="molecule type" value="Genomic_DNA"/>
</dbReference>
<evidence type="ECO:0000256" key="8">
    <source>
        <dbReference type="ARBA" id="ARBA00022962"/>
    </source>
</evidence>
<dbReference type="Gene3D" id="3.40.50.10490">
    <property type="entry name" value="Glucose-6-phosphate isomerase like protein, domain 1"/>
    <property type="match status" value="2"/>
</dbReference>
<sequence>MCGIIGFAGHKPAQNILLDGLQRLEYRGYDSAGIAFFKDNGKHVSIRKTAGKVNDLRAICDDENVSTTGIGHTRWATHGGVTNANAHPHKFGDVTLLHNGIIENYHELIEKYELKGQLKSDTDTEVAAAVISKNYSGDPKDAIRKAVKELKGSFAFCILFKGHPGEVYAVRNVSPLVASHTDSEGSFIASDLTAFIEFSNSYFVVPEYHILTLKDDGITLEDLEGNVIEPEYLTVDWDVSTAQKDGYPHYMIKEIHEQPRALADTINPRVKDLLPDFEDDNIPDSLFEGVHDITVIACGTAMYAGNVGRTLIQNKFGIPVTVAIASEFRYERPTIDKNTLVIVVSQSGETIDTLEALRLAKKYTDRTLAVVNVKGSTIARESGYALYTHAGPEIAVASTKAYSVQVAAMYLIGCKLGLVTGKASESEIREFISGLKNVPSMIEEVLKLEDKVAAQASRMVNAEDAFFIGRGLDYTLSMEGALKLKEISYIHAEAYAAGELKHGTISLITEGTPVIAIATQQPVYSKVVSNIREVKARGAYVILISKDKAITDSTVCDVHISIPDVRDELSVFESVVVLQILAYYTSVGKGNDPDQPRNLAKSVTVE</sequence>
<dbReference type="SUPFAM" id="SSF53697">
    <property type="entry name" value="SIS domain"/>
    <property type="match status" value="1"/>
</dbReference>
<dbReference type="GO" id="GO:0005829">
    <property type="term" value="C:cytosol"/>
    <property type="evidence" value="ECO:0007669"/>
    <property type="project" value="TreeGrafter"/>
</dbReference>
<keyword evidence="14" id="KW-1185">Reference proteome</keyword>
<feature type="domain" description="Glutamine amidotransferase type-2" evidence="9">
    <location>
        <begin position="2"/>
        <end position="216"/>
    </location>
</feature>
<dbReference type="EC" id="2.6.1.16" evidence="2"/>
<dbReference type="eggNOG" id="COG0449">
    <property type="taxonomic scope" value="Bacteria"/>
</dbReference>
<dbReference type="GO" id="GO:0006002">
    <property type="term" value="P:fructose 6-phosphate metabolic process"/>
    <property type="evidence" value="ECO:0007669"/>
    <property type="project" value="TreeGrafter"/>
</dbReference>
<dbReference type="FunFam" id="3.40.50.10490:FF:000001">
    <property type="entry name" value="Glutamine--fructose-6-phosphate aminotransferase [isomerizing]"/>
    <property type="match status" value="1"/>
</dbReference>
<evidence type="ECO:0000256" key="3">
    <source>
        <dbReference type="ARBA" id="ARBA00016090"/>
    </source>
</evidence>
<evidence type="ECO:0000256" key="7">
    <source>
        <dbReference type="ARBA" id="ARBA00022737"/>
    </source>
</evidence>
<evidence type="ECO:0000259" key="9">
    <source>
        <dbReference type="PROSITE" id="PS51278"/>
    </source>
</evidence>
<dbReference type="GO" id="GO:0006487">
    <property type="term" value="P:protein N-linked glycosylation"/>
    <property type="evidence" value="ECO:0007669"/>
    <property type="project" value="TreeGrafter"/>
</dbReference>
<evidence type="ECO:0000259" key="10">
    <source>
        <dbReference type="PROSITE" id="PS51464"/>
    </source>
</evidence>
<dbReference type="PROSITE" id="PS51278">
    <property type="entry name" value="GATASE_TYPE_2"/>
    <property type="match status" value="1"/>
</dbReference>
<dbReference type="PANTHER" id="PTHR10937">
    <property type="entry name" value="GLUCOSAMINE--FRUCTOSE-6-PHOSPHATE AMINOTRANSFERASE, ISOMERIZING"/>
    <property type="match status" value="1"/>
</dbReference>
<keyword evidence="5" id="KW-0032">Aminotransferase</keyword>
<dbReference type="InterPro" id="IPR029055">
    <property type="entry name" value="Ntn_hydrolases_N"/>
</dbReference>
<dbReference type="InterPro" id="IPR035466">
    <property type="entry name" value="GlmS/AgaS_SIS"/>
</dbReference>
<dbReference type="Proteomes" id="UP000182584">
    <property type="component" value="Unassembled WGS sequence"/>
</dbReference>
<keyword evidence="4" id="KW-0963">Cytoplasm</keyword>
<evidence type="ECO:0000256" key="5">
    <source>
        <dbReference type="ARBA" id="ARBA00022576"/>
    </source>
</evidence>
<keyword evidence="6" id="KW-0808">Transferase</keyword>
<dbReference type="Gene3D" id="3.60.20.10">
    <property type="entry name" value="Glutamine Phosphoribosylpyrophosphate, subunit 1, domain 1"/>
    <property type="match status" value="1"/>
</dbReference>
<feature type="domain" description="SIS" evidence="10">
    <location>
        <begin position="455"/>
        <end position="596"/>
    </location>
</feature>
<dbReference type="OrthoDB" id="106547at2"/>
<dbReference type="CDD" id="cd00714">
    <property type="entry name" value="GFAT"/>
    <property type="match status" value="1"/>
</dbReference>
<dbReference type="PROSITE" id="PS51464">
    <property type="entry name" value="SIS"/>
    <property type="match status" value="2"/>
</dbReference>
<dbReference type="CDD" id="cd05009">
    <property type="entry name" value="SIS_GlmS_GlmD_2"/>
    <property type="match status" value="1"/>
</dbReference>
<evidence type="ECO:0000256" key="4">
    <source>
        <dbReference type="ARBA" id="ARBA00022490"/>
    </source>
</evidence>
<dbReference type="CDD" id="cd05008">
    <property type="entry name" value="SIS_GlmS_GlmD_1"/>
    <property type="match status" value="1"/>
</dbReference>
<name>A0A1H9QMY7_BUTFI</name>
<dbReference type="NCBIfam" id="NF001484">
    <property type="entry name" value="PRK00331.1"/>
    <property type="match status" value="1"/>
</dbReference>
<dbReference type="InterPro" id="IPR046348">
    <property type="entry name" value="SIS_dom_sf"/>
</dbReference>
<evidence type="ECO:0000256" key="2">
    <source>
        <dbReference type="ARBA" id="ARBA00012916"/>
    </source>
</evidence>
<proteinExistence type="predicted"/>
<comment type="catalytic activity">
    <reaction evidence="1">
        <text>D-fructose 6-phosphate + L-glutamine = D-glucosamine 6-phosphate + L-glutamate</text>
        <dbReference type="Rhea" id="RHEA:13237"/>
        <dbReference type="ChEBI" id="CHEBI:29985"/>
        <dbReference type="ChEBI" id="CHEBI:58359"/>
        <dbReference type="ChEBI" id="CHEBI:58725"/>
        <dbReference type="ChEBI" id="CHEBI:61527"/>
        <dbReference type="EC" id="2.6.1.16"/>
    </reaction>
</comment>
<dbReference type="Pfam" id="PF01380">
    <property type="entry name" value="SIS"/>
    <property type="match status" value="2"/>
</dbReference>
<dbReference type="PANTHER" id="PTHR10937:SF0">
    <property type="entry name" value="GLUTAMINE--FRUCTOSE-6-PHOSPHATE TRANSAMINASE (ISOMERIZING)"/>
    <property type="match status" value="1"/>
</dbReference>
<dbReference type="GO" id="GO:0097367">
    <property type="term" value="F:carbohydrate derivative binding"/>
    <property type="evidence" value="ECO:0007669"/>
    <property type="project" value="InterPro"/>
</dbReference>
<evidence type="ECO:0000313" key="12">
    <source>
        <dbReference type="EMBL" id="SER61780.1"/>
    </source>
</evidence>
<accession>A0A1H9QMY7</accession>
<gene>
    <name evidence="11" type="primary">glmS</name>
    <name evidence="11" type="ORF">CPT75_19570</name>
    <name evidence="12" type="ORF">SAMN04487884_10860</name>
</gene>
<reference evidence="12 13" key="1">
    <citation type="submission" date="2016-10" db="EMBL/GenBank/DDBJ databases">
        <authorList>
            <person name="de Groot N.N."/>
        </authorList>
    </citation>
    <scope>NUCLEOTIDE SEQUENCE [LARGE SCALE GENOMIC DNA]</scope>
    <source>
        <strain evidence="12 13">AR40</strain>
    </source>
</reference>
<dbReference type="InterPro" id="IPR001347">
    <property type="entry name" value="SIS_dom"/>
</dbReference>
<dbReference type="Pfam" id="PF13522">
    <property type="entry name" value="GATase_6"/>
    <property type="match status" value="1"/>
</dbReference>
<organism evidence="12 13">
    <name type="scientific">Butyrivibrio fibrisolvens</name>
    <dbReference type="NCBI Taxonomy" id="831"/>
    <lineage>
        <taxon>Bacteria</taxon>
        <taxon>Bacillati</taxon>
        <taxon>Bacillota</taxon>
        <taxon>Clostridia</taxon>
        <taxon>Lachnospirales</taxon>
        <taxon>Lachnospiraceae</taxon>
        <taxon>Butyrivibrio</taxon>
    </lineage>
</organism>
<dbReference type="FunFam" id="3.40.50.10490:FF:000022">
    <property type="entry name" value="Glutamine--fructose-6-phosphate aminotransferase [isomerizing]"/>
    <property type="match status" value="1"/>
</dbReference>
<dbReference type="AlphaFoldDB" id="A0A1H9QMY7"/>
<reference evidence="11 14" key="2">
    <citation type="submission" date="2017-09" db="EMBL/GenBank/DDBJ databases">
        <title>High-quality draft genome sequence of Butyrivibrio fibrisolvens INBov1, isolated from cow rumen.</title>
        <authorList>
            <person name="Rodriguez Hernaez J."/>
            <person name="Rivarola M."/>
            <person name="Paniego N."/>
            <person name="Cravero S."/>
            <person name="Ceron Cucchi M."/>
            <person name="Martinez M.C."/>
        </authorList>
    </citation>
    <scope>NUCLEOTIDE SEQUENCE [LARGE SCALE GENOMIC DNA]</scope>
    <source>
        <strain evidence="11 14">INBov1</strain>
    </source>
</reference>
<protein>
    <recommendedName>
        <fullName evidence="3">Glutamine--fructose-6-phosphate aminotransferase [isomerizing]</fullName>
        <ecNumber evidence="2">2.6.1.16</ecNumber>
    </recommendedName>
</protein>
<dbReference type="InterPro" id="IPR035490">
    <property type="entry name" value="GlmS/FrlB_SIS"/>
</dbReference>